<evidence type="ECO:0000313" key="1">
    <source>
        <dbReference type="EMBL" id="WXB94508.1"/>
    </source>
</evidence>
<dbReference type="GO" id="GO:0032259">
    <property type="term" value="P:methylation"/>
    <property type="evidence" value="ECO:0007669"/>
    <property type="project" value="UniProtKB-KW"/>
</dbReference>
<sequence>MERVLDACCGSRMFWFDKQNDNVVFMDNRQLSDTLCDGRKLEVNPDVVADFRNMPFEDDSFYLVVFDPPHLLKVGEDSWLAKKYGKLGEDWQNDIAQGFSECMRVLKPNGTLIFKWNEDQIKLKDVLKCFDQKPLFGNKRSKTHWLVFMKG</sequence>
<evidence type="ECO:0000313" key="2">
    <source>
        <dbReference type="Proteomes" id="UP001387364"/>
    </source>
</evidence>
<reference evidence="1 2" key="1">
    <citation type="submission" date="2024-02" db="EMBL/GenBank/DDBJ databases">
        <title>Seven novel Bacillus-like species.</title>
        <authorList>
            <person name="Liu G."/>
        </authorList>
    </citation>
    <scope>NUCLEOTIDE SEQUENCE [LARGE SCALE GENOMIC DNA]</scope>
    <source>
        <strain evidence="1 2">FJAT-52991</strain>
    </source>
</reference>
<accession>A0ABZ2N9Z3</accession>
<keyword evidence="1" id="KW-0808">Transferase</keyword>
<dbReference type="Gene3D" id="3.40.50.150">
    <property type="entry name" value="Vaccinia Virus protein VP39"/>
    <property type="match status" value="1"/>
</dbReference>
<dbReference type="EC" id="2.1.-.-" evidence="1"/>
<dbReference type="InterPro" id="IPR029063">
    <property type="entry name" value="SAM-dependent_MTases_sf"/>
</dbReference>
<gene>
    <name evidence="1" type="ORF">WDJ61_07735</name>
</gene>
<name>A0ABZ2N9Z3_9BACI</name>
<protein>
    <submittedName>
        <fullName evidence="1">Class I SAM-dependent methyltransferase</fullName>
        <ecNumber evidence="1">2.1.-.-</ecNumber>
    </submittedName>
</protein>
<dbReference type="SUPFAM" id="SSF53335">
    <property type="entry name" value="S-adenosyl-L-methionine-dependent methyltransferases"/>
    <property type="match status" value="1"/>
</dbReference>
<proteinExistence type="predicted"/>
<keyword evidence="2" id="KW-1185">Reference proteome</keyword>
<dbReference type="RefSeq" id="WP_338754245.1">
    <property type="nucleotide sequence ID" value="NZ_CP147404.1"/>
</dbReference>
<keyword evidence="1" id="KW-0489">Methyltransferase</keyword>
<dbReference type="GO" id="GO:0008168">
    <property type="term" value="F:methyltransferase activity"/>
    <property type="evidence" value="ECO:0007669"/>
    <property type="project" value="UniProtKB-KW"/>
</dbReference>
<dbReference type="Proteomes" id="UP001387364">
    <property type="component" value="Chromosome"/>
</dbReference>
<dbReference type="EMBL" id="CP147404">
    <property type="protein sequence ID" value="WXB94508.1"/>
    <property type="molecule type" value="Genomic_DNA"/>
</dbReference>
<organism evidence="1 2">
    <name type="scientific">Bacillus kandeliae</name>
    <dbReference type="NCBI Taxonomy" id="3129297"/>
    <lineage>
        <taxon>Bacteria</taxon>
        <taxon>Bacillati</taxon>
        <taxon>Bacillota</taxon>
        <taxon>Bacilli</taxon>
        <taxon>Bacillales</taxon>
        <taxon>Bacillaceae</taxon>
        <taxon>Bacillus</taxon>
    </lineage>
</organism>